<dbReference type="AlphaFoldDB" id="A0A1F6H301"/>
<reference evidence="1 2" key="1">
    <citation type="journal article" date="2016" name="Nat. Commun.">
        <title>Thousands of microbial genomes shed light on interconnected biogeochemical processes in an aquifer system.</title>
        <authorList>
            <person name="Anantharaman K."/>
            <person name="Brown C.T."/>
            <person name="Hug L.A."/>
            <person name="Sharon I."/>
            <person name="Castelle C.J."/>
            <person name="Probst A.J."/>
            <person name="Thomas B.C."/>
            <person name="Singh A."/>
            <person name="Wilkins M.J."/>
            <person name="Karaoz U."/>
            <person name="Brodie E.L."/>
            <person name="Williams K.H."/>
            <person name="Hubbard S.S."/>
            <person name="Banfield J.F."/>
        </authorList>
    </citation>
    <scope>NUCLEOTIDE SEQUENCE [LARGE SCALE GENOMIC DNA]</scope>
</reference>
<accession>A0A1F6H301</accession>
<dbReference type="Gene3D" id="3.30.2010.10">
    <property type="entry name" value="Metalloproteases ('zincins'), catalytic domain"/>
    <property type="match status" value="1"/>
</dbReference>
<dbReference type="EMBL" id="MFNF01000001">
    <property type="protein sequence ID" value="OGH04674.1"/>
    <property type="molecule type" value="Genomic_DNA"/>
</dbReference>
<proteinExistence type="predicted"/>
<name>A0A1F6H301_9PROT</name>
<evidence type="ECO:0000313" key="2">
    <source>
        <dbReference type="Proteomes" id="UP000177583"/>
    </source>
</evidence>
<gene>
    <name evidence="1" type="ORF">A2557_06700</name>
</gene>
<sequence length="210" mass="24560">MNRSNLSINSLQSYATLLRRTLLKGCEIEGLLKLHESQQEMVERLTPLVKGKKLHPADGFAWGFIKEVKILRPDFKPEAARLRPRGAGVFQDFTARVIRVQEKYFPELEERPKVRWLAKFTVRKLAHYNLTRDEVAFSLIFDRLDAPKEILDYLAFHELLHKVVGLKREKGRMMAHTPEFKALERNYPDFAQMDPKITAYIQSQQTPEPR</sequence>
<comment type="caution">
    <text evidence="1">The sequence shown here is derived from an EMBL/GenBank/DDBJ whole genome shotgun (WGS) entry which is preliminary data.</text>
</comment>
<organism evidence="1 2">
    <name type="scientific">Candidatus Lambdaproteobacteria bacterium RIFOXYD2_FULL_56_26</name>
    <dbReference type="NCBI Taxonomy" id="1817773"/>
    <lineage>
        <taxon>Bacteria</taxon>
        <taxon>Pseudomonadati</taxon>
        <taxon>Pseudomonadota</taxon>
        <taxon>Candidatus Lambdaproteobacteria</taxon>
    </lineage>
</organism>
<evidence type="ECO:0000313" key="1">
    <source>
        <dbReference type="EMBL" id="OGH04674.1"/>
    </source>
</evidence>
<protein>
    <recommendedName>
        <fullName evidence="3">SprT-like domain-containing protein</fullName>
    </recommendedName>
</protein>
<evidence type="ECO:0008006" key="3">
    <source>
        <dbReference type="Google" id="ProtNLM"/>
    </source>
</evidence>
<dbReference type="Proteomes" id="UP000177583">
    <property type="component" value="Unassembled WGS sequence"/>
</dbReference>